<protein>
    <submittedName>
        <fullName evidence="4">Uncharacterized membrane protein, DUF4010 family</fullName>
    </submittedName>
</protein>
<feature type="transmembrane region" description="Helical" evidence="1">
    <location>
        <begin position="392"/>
        <end position="413"/>
    </location>
</feature>
<evidence type="ECO:0000256" key="1">
    <source>
        <dbReference type="SAM" id="Phobius"/>
    </source>
</evidence>
<dbReference type="Pfam" id="PF02308">
    <property type="entry name" value="MgtC"/>
    <property type="match status" value="1"/>
</dbReference>
<evidence type="ECO:0000259" key="3">
    <source>
        <dbReference type="Pfam" id="PF13194"/>
    </source>
</evidence>
<gene>
    <name evidence="4" type="ORF">SAMN02745126_00902</name>
</gene>
<dbReference type="InterPro" id="IPR049177">
    <property type="entry name" value="MgtC_SapB_SrpB_YhiD_N"/>
</dbReference>
<feature type="transmembrane region" description="Helical" evidence="1">
    <location>
        <begin position="171"/>
        <end position="192"/>
    </location>
</feature>
<feature type="transmembrane region" description="Helical" evidence="1">
    <location>
        <begin position="233"/>
        <end position="253"/>
    </location>
</feature>
<dbReference type="EMBL" id="FUWJ01000001">
    <property type="protein sequence ID" value="SJZ40452.1"/>
    <property type="molecule type" value="Genomic_DNA"/>
</dbReference>
<keyword evidence="1" id="KW-1133">Transmembrane helix</keyword>
<dbReference type="AlphaFoldDB" id="A0A1T4KDF1"/>
<feature type="transmembrane region" description="Helical" evidence="1">
    <location>
        <begin position="199"/>
        <end position="221"/>
    </location>
</feature>
<accession>A0A1T4KDF1</accession>
<name>A0A1T4KDF1_9HYPH</name>
<dbReference type="Pfam" id="PF13194">
    <property type="entry name" value="DUF4010"/>
    <property type="match status" value="1"/>
</dbReference>
<organism evidence="4 5">
    <name type="scientific">Enhydrobacter aerosaccus</name>
    <dbReference type="NCBI Taxonomy" id="225324"/>
    <lineage>
        <taxon>Bacteria</taxon>
        <taxon>Pseudomonadati</taxon>
        <taxon>Pseudomonadota</taxon>
        <taxon>Alphaproteobacteria</taxon>
        <taxon>Hyphomicrobiales</taxon>
        <taxon>Enhydrobacter</taxon>
    </lineage>
</organism>
<feature type="transmembrane region" description="Helical" evidence="1">
    <location>
        <begin position="301"/>
        <end position="321"/>
    </location>
</feature>
<dbReference type="InterPro" id="IPR025105">
    <property type="entry name" value="DUF4010"/>
</dbReference>
<feature type="transmembrane region" description="Helical" evidence="1">
    <location>
        <begin position="260"/>
        <end position="281"/>
    </location>
</feature>
<dbReference type="RefSeq" id="WP_139373718.1">
    <property type="nucleotide sequence ID" value="NZ_FUWJ01000001.1"/>
</dbReference>
<dbReference type="OrthoDB" id="9813718at2"/>
<feature type="domain" description="DUF4010" evidence="3">
    <location>
        <begin position="179"/>
        <end position="386"/>
    </location>
</feature>
<evidence type="ECO:0000313" key="4">
    <source>
        <dbReference type="EMBL" id="SJZ40452.1"/>
    </source>
</evidence>
<keyword evidence="5" id="KW-1185">Reference proteome</keyword>
<keyword evidence="1" id="KW-0812">Transmembrane</keyword>
<dbReference type="STRING" id="225324.SAMN02745126_00902"/>
<proteinExistence type="predicted"/>
<feature type="transmembrane region" description="Helical" evidence="1">
    <location>
        <begin position="362"/>
        <end position="385"/>
    </location>
</feature>
<feature type="transmembrane region" description="Helical" evidence="1">
    <location>
        <begin position="6"/>
        <end position="24"/>
    </location>
</feature>
<keyword evidence="1" id="KW-0472">Membrane</keyword>
<dbReference type="Proteomes" id="UP000190092">
    <property type="component" value="Unassembled WGS sequence"/>
</dbReference>
<reference evidence="5" key="1">
    <citation type="submission" date="2017-02" db="EMBL/GenBank/DDBJ databases">
        <authorList>
            <person name="Varghese N."/>
            <person name="Submissions S."/>
        </authorList>
    </citation>
    <scope>NUCLEOTIDE SEQUENCE [LARGE SCALE GENOMIC DNA]</scope>
    <source>
        <strain evidence="5">ATCC 27094</strain>
    </source>
</reference>
<evidence type="ECO:0000313" key="5">
    <source>
        <dbReference type="Proteomes" id="UP000190092"/>
    </source>
</evidence>
<evidence type="ECO:0000259" key="2">
    <source>
        <dbReference type="Pfam" id="PF02308"/>
    </source>
</evidence>
<feature type="transmembrane region" description="Helical" evidence="1">
    <location>
        <begin position="61"/>
        <end position="79"/>
    </location>
</feature>
<dbReference type="PANTHER" id="PTHR39084">
    <property type="entry name" value="MEMBRANE PROTEIN-RELATED"/>
    <property type="match status" value="1"/>
</dbReference>
<dbReference type="PANTHER" id="PTHR39084:SF1">
    <property type="entry name" value="DUF4010 DOMAIN-CONTAINING PROTEIN"/>
    <property type="match status" value="1"/>
</dbReference>
<feature type="domain" description="MgtC/SapB/SrpB/YhiD N-terminal" evidence="2">
    <location>
        <begin position="12"/>
        <end position="129"/>
    </location>
</feature>
<sequence>MITGIDRLLIGLAVALGVGLLIGADRERRKGEGPSRAAAGLRTFAVASMAGAVAIAAGGELLLVTVTLGVILLAGLSYWRTRDDDPGITTEITLVLTTVLGGLAPREPALAAGLGALVAGLLHARSPLHGFVRSILSEEDVRDIMIFAGATLVVLPLLPDRPIGPYGALNLHTLWIIVILIMGVSTIGYVMIRIAGARFGLPLAGLASGFISSIATIGAMGERVIQAPAMLKSAVAGAVLSTVATIVQMAVLLAATNLAVLRTLALPLACAGIVAIAYGVFFTTRSMHEATESAYRPGRAFSLFSALVFAASLGTINLALAAFQHWFGSTGTLIAAAAGGFADTHAAAVSVASLVSAGEMTAHAAVIPILAALSTNTATKIVFAATKGGRSFALSVIPGLILVIAAAWVGLVLI</sequence>